<reference evidence="1" key="1">
    <citation type="submission" date="2021-01" db="EMBL/GenBank/DDBJ databases">
        <authorList>
            <person name="Corre E."/>
            <person name="Pelletier E."/>
            <person name="Niang G."/>
            <person name="Scheremetjew M."/>
            <person name="Finn R."/>
            <person name="Kale V."/>
            <person name="Holt S."/>
            <person name="Cochrane G."/>
            <person name="Meng A."/>
            <person name="Brown T."/>
            <person name="Cohen L."/>
        </authorList>
    </citation>
    <scope>NUCLEOTIDE SEQUENCE</scope>
    <source>
        <strain evidence="1">UIO037</strain>
    </source>
</reference>
<sequence>MVGWYGQWCGQAAQATSGRVCCQIVSDGRAWRQACVRRHRIGQLAAESDTSGGSDVAANDAAPGVDLSLHRRRASGLHRLVDVSRAPRLLVECAAHVGVVEDAT</sequence>
<dbReference type="EMBL" id="HBKO01006636">
    <property type="protein sequence ID" value="CAE2197840.1"/>
    <property type="molecule type" value="Transcribed_RNA"/>
</dbReference>
<accession>A0A7S4HFW1</accession>
<proteinExistence type="predicted"/>
<dbReference type="AlphaFoldDB" id="A0A7S4HFW1"/>
<name>A0A7S4HFW1_9EUKA</name>
<evidence type="ECO:0000313" key="1">
    <source>
        <dbReference type="EMBL" id="CAE2197840.1"/>
    </source>
</evidence>
<gene>
    <name evidence="1" type="ORF">CPOL0286_LOCUS3194</name>
</gene>
<organism evidence="1">
    <name type="scientific">Prymnesium polylepis</name>
    <dbReference type="NCBI Taxonomy" id="72548"/>
    <lineage>
        <taxon>Eukaryota</taxon>
        <taxon>Haptista</taxon>
        <taxon>Haptophyta</taxon>
        <taxon>Prymnesiophyceae</taxon>
        <taxon>Prymnesiales</taxon>
        <taxon>Prymnesiaceae</taxon>
        <taxon>Prymnesium</taxon>
    </lineage>
</organism>
<protein>
    <submittedName>
        <fullName evidence="1">Uncharacterized protein</fullName>
    </submittedName>
</protein>